<keyword evidence="7 8" id="KW-0472">Membrane</keyword>
<feature type="transmembrane region" description="Helical" evidence="8">
    <location>
        <begin position="237"/>
        <end position="258"/>
    </location>
</feature>
<evidence type="ECO:0000256" key="5">
    <source>
        <dbReference type="ARBA" id="ARBA00022824"/>
    </source>
</evidence>
<keyword evidence="10" id="KW-1185">Reference proteome</keyword>
<comment type="subcellular location">
    <subcellularLocation>
        <location evidence="1">Endoplasmic reticulum membrane</location>
        <topology evidence="1">Multi-pass membrane protein</topology>
    </subcellularLocation>
</comment>
<keyword evidence="6 8" id="KW-1133">Transmembrane helix</keyword>
<evidence type="ECO:0000256" key="9">
    <source>
        <dbReference type="SAM" id="SignalP"/>
    </source>
</evidence>
<name>A0A6P8GND5_CLUHA</name>
<evidence type="ECO:0000256" key="2">
    <source>
        <dbReference type="ARBA" id="ARBA00004687"/>
    </source>
</evidence>
<feature type="signal peptide" evidence="9">
    <location>
        <begin position="1"/>
        <end position="15"/>
    </location>
</feature>
<feature type="chain" id="PRO_5028146689" evidence="9">
    <location>
        <begin position="16"/>
        <end position="306"/>
    </location>
</feature>
<sequence length="306" mass="33186">MQLLLLLGCGRLATPASVKVAHGYAGSVGEGSVTSNPRLQGELCPVRLLCICAASLYYCTAASSLGTLEQACNTKCALITFIAKLQWSVGEGSVTSNPRLQGELCPVRLLCICAASLYYCTAASSLGTLEQACNTKCAIITFIAKLQFLGISPPTKRHSLNYKISKIVRSCLYFLLSCLFFHTVVVLYGAPLLESAVETFSLGVLLSTMTTLRCLCMMGPNVQAWIRVFSRDGAMSVWDTSLQITTGCSVLGAWLGAFPIPLDWDRPWQVWPVSCTLGATVGFLTGLLVAPVWIHWHRKQLIYKSK</sequence>
<dbReference type="GO" id="GO:0006506">
    <property type="term" value="P:GPI anchor biosynthetic process"/>
    <property type="evidence" value="ECO:0007669"/>
    <property type="project" value="UniProtKB-UniPathway"/>
</dbReference>
<dbReference type="CTD" id="5281"/>
<dbReference type="InterPro" id="IPR009580">
    <property type="entry name" value="GPI_biosynthesis_protein_Pig-F"/>
</dbReference>
<protein>
    <submittedName>
        <fullName evidence="11">Phosphatidylinositol-glycan biosynthesis class F protein</fullName>
    </submittedName>
</protein>
<keyword evidence="3" id="KW-0337">GPI-anchor biosynthesis</keyword>
<feature type="transmembrane region" description="Helical" evidence="8">
    <location>
        <begin position="270"/>
        <end position="296"/>
    </location>
</feature>
<dbReference type="Pfam" id="PF06699">
    <property type="entry name" value="PIG-F"/>
    <property type="match status" value="1"/>
</dbReference>
<accession>A0A6P8GND5</accession>
<proteinExistence type="predicted"/>
<evidence type="ECO:0000256" key="8">
    <source>
        <dbReference type="SAM" id="Phobius"/>
    </source>
</evidence>
<dbReference type="RefSeq" id="XP_031439196.1">
    <property type="nucleotide sequence ID" value="XM_031583336.1"/>
</dbReference>
<evidence type="ECO:0000256" key="6">
    <source>
        <dbReference type="ARBA" id="ARBA00022989"/>
    </source>
</evidence>
<organism evidence="10 11">
    <name type="scientific">Clupea harengus</name>
    <name type="common">Atlantic herring</name>
    <dbReference type="NCBI Taxonomy" id="7950"/>
    <lineage>
        <taxon>Eukaryota</taxon>
        <taxon>Metazoa</taxon>
        <taxon>Chordata</taxon>
        <taxon>Craniata</taxon>
        <taxon>Vertebrata</taxon>
        <taxon>Euteleostomi</taxon>
        <taxon>Actinopterygii</taxon>
        <taxon>Neopterygii</taxon>
        <taxon>Teleostei</taxon>
        <taxon>Clupei</taxon>
        <taxon>Clupeiformes</taxon>
        <taxon>Clupeoidei</taxon>
        <taxon>Clupeidae</taxon>
        <taxon>Clupea</taxon>
    </lineage>
</organism>
<dbReference type="UniPathway" id="UPA00196"/>
<dbReference type="GO" id="GO:0005789">
    <property type="term" value="C:endoplasmic reticulum membrane"/>
    <property type="evidence" value="ECO:0007669"/>
    <property type="project" value="UniProtKB-SubCell"/>
</dbReference>
<keyword evidence="5" id="KW-0256">Endoplasmic reticulum</keyword>
<keyword evidence="4 8" id="KW-0812">Transmembrane</keyword>
<dbReference type="GeneID" id="105896966"/>
<evidence type="ECO:0000313" key="10">
    <source>
        <dbReference type="Proteomes" id="UP000515152"/>
    </source>
</evidence>
<comment type="pathway">
    <text evidence="2">Glycolipid biosynthesis; glycosylphosphatidylinositol-anchor biosynthesis.</text>
</comment>
<gene>
    <name evidence="11" type="primary">pigf</name>
</gene>
<evidence type="ECO:0000256" key="3">
    <source>
        <dbReference type="ARBA" id="ARBA00022502"/>
    </source>
</evidence>
<dbReference type="AlphaFoldDB" id="A0A6P8GND5"/>
<dbReference type="OrthoDB" id="17366at2759"/>
<feature type="transmembrane region" description="Helical" evidence="8">
    <location>
        <begin position="196"/>
        <end position="216"/>
    </location>
</feature>
<dbReference type="KEGG" id="char:105896966"/>
<evidence type="ECO:0000313" key="11">
    <source>
        <dbReference type="RefSeq" id="XP_031439196.1"/>
    </source>
</evidence>
<reference evidence="11" key="1">
    <citation type="submission" date="2025-08" db="UniProtKB">
        <authorList>
            <consortium name="RefSeq"/>
        </authorList>
    </citation>
    <scope>IDENTIFICATION</scope>
</reference>
<feature type="transmembrane region" description="Helical" evidence="8">
    <location>
        <begin position="171"/>
        <end position="190"/>
    </location>
</feature>
<dbReference type="Proteomes" id="UP000515152">
    <property type="component" value="Chromosome 16"/>
</dbReference>
<evidence type="ECO:0000256" key="1">
    <source>
        <dbReference type="ARBA" id="ARBA00004477"/>
    </source>
</evidence>
<evidence type="ECO:0000256" key="4">
    <source>
        <dbReference type="ARBA" id="ARBA00022692"/>
    </source>
</evidence>
<keyword evidence="9" id="KW-0732">Signal</keyword>
<evidence type="ECO:0000256" key="7">
    <source>
        <dbReference type="ARBA" id="ARBA00023136"/>
    </source>
</evidence>